<dbReference type="WBParaSite" id="Minc3s00508g13486">
    <property type="protein sequence ID" value="Minc3s00508g13486"/>
    <property type="gene ID" value="Minc3s00508g13486"/>
</dbReference>
<protein>
    <submittedName>
        <fullName evidence="2">Candidate secreted effector</fullName>
    </submittedName>
</protein>
<sequence>MSSLSSTSIFSSINFAPSSIKFFCLSLSSNLCSSSSCSFINSSSLSSVNSICSLTSS</sequence>
<evidence type="ECO:0000313" key="2">
    <source>
        <dbReference type="WBParaSite" id="Minc3s00508g13486"/>
    </source>
</evidence>
<organism evidence="1 2">
    <name type="scientific">Meloidogyne incognita</name>
    <name type="common">Southern root-knot nematode worm</name>
    <name type="synonym">Oxyuris incognita</name>
    <dbReference type="NCBI Taxonomy" id="6306"/>
    <lineage>
        <taxon>Eukaryota</taxon>
        <taxon>Metazoa</taxon>
        <taxon>Ecdysozoa</taxon>
        <taxon>Nematoda</taxon>
        <taxon>Chromadorea</taxon>
        <taxon>Rhabditida</taxon>
        <taxon>Tylenchina</taxon>
        <taxon>Tylenchomorpha</taxon>
        <taxon>Tylenchoidea</taxon>
        <taxon>Meloidogynidae</taxon>
        <taxon>Meloidogyninae</taxon>
        <taxon>Meloidogyne</taxon>
        <taxon>Meloidogyne incognita group</taxon>
    </lineage>
</organism>
<name>A0A914LLB5_MELIC</name>
<reference evidence="2" key="1">
    <citation type="submission" date="2022-11" db="UniProtKB">
        <authorList>
            <consortium name="WormBaseParasite"/>
        </authorList>
    </citation>
    <scope>IDENTIFICATION</scope>
</reference>
<evidence type="ECO:0000313" key="1">
    <source>
        <dbReference type="Proteomes" id="UP000887563"/>
    </source>
</evidence>
<keyword evidence="1" id="KW-1185">Reference proteome</keyword>
<accession>A0A914LLB5</accession>
<proteinExistence type="predicted"/>
<dbReference type="Proteomes" id="UP000887563">
    <property type="component" value="Unplaced"/>
</dbReference>
<dbReference type="AlphaFoldDB" id="A0A914LLB5"/>